<protein>
    <submittedName>
        <fullName evidence="1">Uncharacterized protein</fullName>
    </submittedName>
</protein>
<comment type="caution">
    <text evidence="1">The sequence shown here is derived from an EMBL/GenBank/DDBJ whole genome shotgun (WGS) entry which is preliminary data.</text>
</comment>
<reference evidence="1 2" key="1">
    <citation type="submission" date="2015-12" db="EMBL/GenBank/DDBJ databases">
        <title>The genome of Folsomia candida.</title>
        <authorList>
            <person name="Faddeeva A."/>
            <person name="Derks M.F."/>
            <person name="Anvar Y."/>
            <person name="Smit S."/>
            <person name="Van Straalen N."/>
            <person name="Roelofs D."/>
        </authorList>
    </citation>
    <scope>NUCLEOTIDE SEQUENCE [LARGE SCALE GENOMIC DNA]</scope>
    <source>
        <strain evidence="1 2">VU population</strain>
        <tissue evidence="1">Whole body</tissue>
    </source>
</reference>
<organism evidence="1 2">
    <name type="scientific">Folsomia candida</name>
    <name type="common">Springtail</name>
    <dbReference type="NCBI Taxonomy" id="158441"/>
    <lineage>
        <taxon>Eukaryota</taxon>
        <taxon>Metazoa</taxon>
        <taxon>Ecdysozoa</taxon>
        <taxon>Arthropoda</taxon>
        <taxon>Hexapoda</taxon>
        <taxon>Collembola</taxon>
        <taxon>Entomobryomorpha</taxon>
        <taxon>Isotomoidea</taxon>
        <taxon>Isotomidae</taxon>
        <taxon>Proisotominae</taxon>
        <taxon>Folsomia</taxon>
    </lineage>
</organism>
<gene>
    <name evidence="1" type="ORF">Fcan01_25467</name>
</gene>
<evidence type="ECO:0000313" key="1">
    <source>
        <dbReference type="EMBL" id="OXA39726.1"/>
    </source>
</evidence>
<evidence type="ECO:0000313" key="2">
    <source>
        <dbReference type="Proteomes" id="UP000198287"/>
    </source>
</evidence>
<dbReference type="Proteomes" id="UP000198287">
    <property type="component" value="Unassembled WGS sequence"/>
</dbReference>
<name>A0A226D640_FOLCA</name>
<keyword evidence="2" id="KW-1185">Reference proteome</keyword>
<dbReference type="EMBL" id="LNIX01000037">
    <property type="protein sequence ID" value="OXA39726.1"/>
    <property type="molecule type" value="Genomic_DNA"/>
</dbReference>
<sequence>MRIQHYAIKNLQVSVHLKLELDWTTTGIQLYLHDQLYLTVALDEDIQTVLNDQLAPFINFKLDFTISDETVMFQDQVEEAYLCLNQLLHKMWRPNGSLIHSASLLTVMECDIEISRKLLAEIIQFFIFPPLPLKLTCNTLRLNYDTLSLEDLSGDFFNFENTKKIIFEDTWVLDLGAVVVSMAERGERLGKLEEIDVTMHTKHEKIVALAALRGLKRLIIRIADLKMMEDIMAELKECIAKHAPTLEFLHLDFMTTTTISSRLCKFVPLEFLKLKRLYLEAYLTYVGVGDHDLDIFGLNEIVEDGTLNSRFPVLKRLEIVERPKTRYPILKNGTISELRLKYGVQVV</sequence>
<accession>A0A226D640</accession>
<dbReference type="AlphaFoldDB" id="A0A226D640"/>
<proteinExistence type="predicted"/>